<keyword evidence="2" id="KW-0472">Membrane</keyword>
<name>A0A7K0DX86_9NOCA</name>
<feature type="region of interest" description="Disordered" evidence="1">
    <location>
        <begin position="410"/>
        <end position="436"/>
    </location>
</feature>
<dbReference type="Proteomes" id="UP000431401">
    <property type="component" value="Unassembled WGS sequence"/>
</dbReference>
<dbReference type="OrthoDB" id="4506116at2"/>
<comment type="caution">
    <text evidence="3">The sequence shown here is derived from an EMBL/GenBank/DDBJ whole genome shotgun (WGS) entry which is preliminary data.</text>
</comment>
<dbReference type="Gene3D" id="1.25.40.10">
    <property type="entry name" value="Tetratricopeptide repeat domain"/>
    <property type="match status" value="1"/>
</dbReference>
<reference evidence="3 4" key="1">
    <citation type="submission" date="2019-10" db="EMBL/GenBank/DDBJ databases">
        <title>Nocardia macrotermitis sp. nov. and Nocardia aurantia sp. nov., isolated from the gut of fungus growing-termite Macrotermes natalensis.</title>
        <authorList>
            <person name="Benndorf R."/>
            <person name="Schwitalla J."/>
            <person name="Martin K."/>
            <person name="De Beer W."/>
            <person name="Kaster A.-K."/>
            <person name="Vollmers J."/>
            <person name="Poulsen M."/>
            <person name="Beemelmanns C."/>
        </authorList>
    </citation>
    <scope>NUCLEOTIDE SEQUENCE [LARGE SCALE GENOMIC DNA]</scope>
    <source>
        <strain evidence="3 4">RB56</strain>
    </source>
</reference>
<evidence type="ECO:0008006" key="5">
    <source>
        <dbReference type="Google" id="ProtNLM"/>
    </source>
</evidence>
<feature type="transmembrane region" description="Helical" evidence="2">
    <location>
        <begin position="63"/>
        <end position="81"/>
    </location>
</feature>
<dbReference type="SUPFAM" id="SSF48452">
    <property type="entry name" value="TPR-like"/>
    <property type="match status" value="1"/>
</dbReference>
<dbReference type="AlphaFoldDB" id="A0A7K0DX86"/>
<keyword evidence="4" id="KW-1185">Reference proteome</keyword>
<protein>
    <recommendedName>
        <fullName evidence="5">Tetratricopeptide repeat protein</fullName>
    </recommendedName>
</protein>
<keyword evidence="2" id="KW-1133">Transmembrane helix</keyword>
<dbReference type="EMBL" id="WEGI01000014">
    <property type="protein sequence ID" value="MQY30389.1"/>
    <property type="molecule type" value="Genomic_DNA"/>
</dbReference>
<sequence length="665" mass="73349">MSPENRTERPSRLSLITPPRTLLWAGLIGPPALLGGEILVDLAGKLVEGAITESSVAAVFGQVRLWVAIALVVLSVGYVIWRWGTDVRERWRIAQDLALTADLVPPPPPVSGFRTTGDPEIPEAPEVPARHSIAAILYDLPVDQFEVSALYDVVAAILSAPGSLPDERLPDATVVDEIDKLKSGKFLVGIGRDRLHLAREPKGENNDGEESRGSVTAAIERSRSEAALPALVRHYADRAARWAVALDSIELSAGAQRWFATEEEYLRDLITKCVNRLEAAKPVTRSDATVVDLARIADALDLWHSRIGLSENAFDIDSTLVNIVDKRRLPEIYEALRIRSGEDLGKRPRVRPFRYSWSLRVRWEHRYARALLAGTAPEIPGNWWNRAARKLRDGVSRRRRRESACAMLIGAGAQPGATATGDAPAPTTAESDAERRRELDAEALPHLERAWSLSVRPDVPGQVTILLETAVVQLRLGHLDAAWNRLTLAEALTDRGRDPSGRAHTFETMGVLWWMRGEPRRALRCWQTALDSYRKMEHDLGIGRCLQHLGSAMLVVPECGGLLLAGDLTEDEVLRQASGWLAEAESRRRTVSEAWRGAKSEQGGVVKPAPGAENLPMLRLAHGYRDDILEQLRSADRFPGLPSDRQTLLEVIDRWPSAPGSGDSQ</sequence>
<feature type="compositionally biased region" description="Low complexity" evidence="1">
    <location>
        <begin position="410"/>
        <end position="429"/>
    </location>
</feature>
<evidence type="ECO:0000313" key="4">
    <source>
        <dbReference type="Proteomes" id="UP000431401"/>
    </source>
</evidence>
<evidence type="ECO:0000313" key="3">
    <source>
        <dbReference type="EMBL" id="MQY30389.1"/>
    </source>
</evidence>
<keyword evidence="2" id="KW-0812">Transmembrane</keyword>
<proteinExistence type="predicted"/>
<gene>
    <name evidence="3" type="ORF">NRB56_59910</name>
</gene>
<evidence type="ECO:0000256" key="2">
    <source>
        <dbReference type="SAM" id="Phobius"/>
    </source>
</evidence>
<evidence type="ECO:0000256" key="1">
    <source>
        <dbReference type="SAM" id="MobiDB-lite"/>
    </source>
</evidence>
<dbReference type="InterPro" id="IPR011990">
    <property type="entry name" value="TPR-like_helical_dom_sf"/>
</dbReference>
<organism evidence="3 4">
    <name type="scientific">Nocardia aurantia</name>
    <dbReference type="NCBI Taxonomy" id="2585199"/>
    <lineage>
        <taxon>Bacteria</taxon>
        <taxon>Bacillati</taxon>
        <taxon>Actinomycetota</taxon>
        <taxon>Actinomycetes</taxon>
        <taxon>Mycobacteriales</taxon>
        <taxon>Nocardiaceae</taxon>
        <taxon>Nocardia</taxon>
    </lineage>
</organism>
<accession>A0A7K0DX86</accession>
<dbReference type="RefSeq" id="WP_153347690.1">
    <property type="nucleotide sequence ID" value="NZ_WEGI01000014.1"/>
</dbReference>